<dbReference type="GO" id="GO:0016020">
    <property type="term" value="C:membrane"/>
    <property type="evidence" value="ECO:0007669"/>
    <property type="project" value="UniProtKB-SubCell"/>
</dbReference>
<dbReference type="AlphaFoldDB" id="A0A0C3CQ11"/>
<organism evidence="7 8">
    <name type="scientific">Oidiodendron maius (strain Zn)</name>
    <dbReference type="NCBI Taxonomy" id="913774"/>
    <lineage>
        <taxon>Eukaryota</taxon>
        <taxon>Fungi</taxon>
        <taxon>Dikarya</taxon>
        <taxon>Ascomycota</taxon>
        <taxon>Pezizomycotina</taxon>
        <taxon>Leotiomycetes</taxon>
        <taxon>Leotiomycetes incertae sedis</taxon>
        <taxon>Myxotrichaceae</taxon>
        <taxon>Oidiodendron</taxon>
    </lineage>
</organism>
<evidence type="ECO:0000256" key="1">
    <source>
        <dbReference type="ARBA" id="ARBA00004141"/>
    </source>
</evidence>
<feature type="transmembrane region" description="Helical" evidence="5">
    <location>
        <begin position="76"/>
        <end position="100"/>
    </location>
</feature>
<keyword evidence="3 5" id="KW-1133">Transmembrane helix</keyword>
<proteinExistence type="predicted"/>
<name>A0A0C3CQ11_OIDMZ</name>
<sequence length="161" mass="17261">MVDLTPFVLPVRVVQFIFSIVVIGTEGYVANRFDNYFLGTAPAEVAFLIFCAVWTWLVLAYVIGAPLVFPVAAHHYAVAAVEIVTMIFWFAGFIALAANLGWCPSGYHITTCSAADAGTAFAAFEWVLFVFTSVVAVIAALGNRSSVKAEAAPPVEAMHVP</sequence>
<reference evidence="8" key="2">
    <citation type="submission" date="2015-01" db="EMBL/GenBank/DDBJ databases">
        <title>Evolutionary Origins and Diversification of the Mycorrhizal Mutualists.</title>
        <authorList>
            <consortium name="DOE Joint Genome Institute"/>
            <consortium name="Mycorrhizal Genomics Consortium"/>
            <person name="Kohler A."/>
            <person name="Kuo A."/>
            <person name="Nagy L.G."/>
            <person name="Floudas D."/>
            <person name="Copeland A."/>
            <person name="Barry K.W."/>
            <person name="Cichocki N."/>
            <person name="Veneault-Fourrey C."/>
            <person name="LaButti K."/>
            <person name="Lindquist E.A."/>
            <person name="Lipzen A."/>
            <person name="Lundell T."/>
            <person name="Morin E."/>
            <person name="Murat C."/>
            <person name="Riley R."/>
            <person name="Ohm R."/>
            <person name="Sun H."/>
            <person name="Tunlid A."/>
            <person name="Henrissat B."/>
            <person name="Grigoriev I.V."/>
            <person name="Hibbett D.S."/>
            <person name="Martin F."/>
        </authorList>
    </citation>
    <scope>NUCLEOTIDE SEQUENCE [LARGE SCALE GENOMIC DNA]</scope>
    <source>
        <strain evidence="8">Zn</strain>
    </source>
</reference>
<evidence type="ECO:0000256" key="2">
    <source>
        <dbReference type="ARBA" id="ARBA00022692"/>
    </source>
</evidence>
<keyword evidence="4 5" id="KW-0472">Membrane</keyword>
<keyword evidence="2 5" id="KW-0812">Transmembrane</keyword>
<dbReference type="InParanoid" id="A0A0C3CQ11"/>
<evidence type="ECO:0000256" key="4">
    <source>
        <dbReference type="ARBA" id="ARBA00023136"/>
    </source>
</evidence>
<dbReference type="PANTHER" id="PTHR37451:SF1">
    <property type="entry name" value="MARVEL DOMAIN-CONTAINING PROTEIN"/>
    <property type="match status" value="1"/>
</dbReference>
<feature type="transmembrane region" description="Helical" evidence="5">
    <location>
        <begin position="7"/>
        <end position="25"/>
    </location>
</feature>
<dbReference type="OrthoDB" id="2117453at2759"/>
<evidence type="ECO:0000256" key="3">
    <source>
        <dbReference type="ARBA" id="ARBA00022989"/>
    </source>
</evidence>
<evidence type="ECO:0000256" key="5">
    <source>
        <dbReference type="SAM" id="Phobius"/>
    </source>
</evidence>
<evidence type="ECO:0000259" key="6">
    <source>
        <dbReference type="Pfam" id="PF01284"/>
    </source>
</evidence>
<dbReference type="InterPro" id="IPR008253">
    <property type="entry name" value="Marvel"/>
</dbReference>
<evidence type="ECO:0000313" key="8">
    <source>
        <dbReference type="Proteomes" id="UP000054321"/>
    </source>
</evidence>
<accession>A0A0C3CQ11</accession>
<keyword evidence="8" id="KW-1185">Reference proteome</keyword>
<evidence type="ECO:0000313" key="7">
    <source>
        <dbReference type="EMBL" id="KIN01114.1"/>
    </source>
</evidence>
<dbReference type="EMBL" id="KN832876">
    <property type="protein sequence ID" value="KIN01114.1"/>
    <property type="molecule type" value="Genomic_DNA"/>
</dbReference>
<dbReference type="Proteomes" id="UP000054321">
    <property type="component" value="Unassembled WGS sequence"/>
</dbReference>
<feature type="domain" description="MARVEL" evidence="6">
    <location>
        <begin position="10"/>
        <end position="134"/>
    </location>
</feature>
<dbReference type="HOGENOM" id="CLU_109915_3_0_1"/>
<dbReference type="STRING" id="913774.A0A0C3CQ11"/>
<protein>
    <recommendedName>
        <fullName evidence="6">MARVEL domain-containing protein</fullName>
    </recommendedName>
</protein>
<reference evidence="7 8" key="1">
    <citation type="submission" date="2014-04" db="EMBL/GenBank/DDBJ databases">
        <authorList>
            <consortium name="DOE Joint Genome Institute"/>
            <person name="Kuo A."/>
            <person name="Martino E."/>
            <person name="Perotto S."/>
            <person name="Kohler A."/>
            <person name="Nagy L.G."/>
            <person name="Floudas D."/>
            <person name="Copeland A."/>
            <person name="Barry K.W."/>
            <person name="Cichocki N."/>
            <person name="Veneault-Fourrey C."/>
            <person name="LaButti K."/>
            <person name="Lindquist E.A."/>
            <person name="Lipzen A."/>
            <person name="Lundell T."/>
            <person name="Morin E."/>
            <person name="Murat C."/>
            <person name="Sun H."/>
            <person name="Tunlid A."/>
            <person name="Henrissat B."/>
            <person name="Grigoriev I.V."/>
            <person name="Hibbett D.S."/>
            <person name="Martin F."/>
            <person name="Nordberg H.P."/>
            <person name="Cantor M.N."/>
            <person name="Hua S.X."/>
        </authorList>
    </citation>
    <scope>NUCLEOTIDE SEQUENCE [LARGE SCALE GENOMIC DNA]</scope>
    <source>
        <strain evidence="7 8">Zn</strain>
    </source>
</reference>
<gene>
    <name evidence="7" type="ORF">OIDMADRAFT_54255</name>
</gene>
<comment type="subcellular location">
    <subcellularLocation>
        <location evidence="1">Membrane</location>
        <topology evidence="1">Multi-pass membrane protein</topology>
    </subcellularLocation>
</comment>
<feature type="transmembrane region" description="Helical" evidence="5">
    <location>
        <begin position="120"/>
        <end position="141"/>
    </location>
</feature>
<dbReference type="Pfam" id="PF01284">
    <property type="entry name" value="MARVEL"/>
    <property type="match status" value="1"/>
</dbReference>
<dbReference type="PANTHER" id="PTHR37451">
    <property type="entry name" value="MARVEL DOMAIN"/>
    <property type="match status" value="1"/>
</dbReference>
<feature type="transmembrane region" description="Helical" evidence="5">
    <location>
        <begin position="45"/>
        <end position="69"/>
    </location>
</feature>